<sequence length="176" mass="20164">MQLVQWKLVEILTPFVMPVVYLAVYGFFLAVLIMTLIDLIRRRNWKAIGIQAAAIVLLFTVPFNQIVLEMDFNMNKSERLEVVAQVQDGSLQPNVMHNSSLIRLPEEYSSLSNGGGEIVVEKHEDDYSVLFFTFRGILDGFSGFVYSNKKPETNAFGGDFKEVERMAEDWYFVTSY</sequence>
<evidence type="ECO:0000256" key="1">
    <source>
        <dbReference type="SAM" id="Phobius"/>
    </source>
</evidence>
<gene>
    <name evidence="2" type="ORF">KR50_35240</name>
</gene>
<feature type="transmembrane region" description="Helical" evidence="1">
    <location>
        <begin position="47"/>
        <end position="68"/>
    </location>
</feature>
<keyword evidence="1" id="KW-0812">Transmembrane</keyword>
<evidence type="ECO:0000313" key="2">
    <source>
        <dbReference type="EMBL" id="KIL43121.1"/>
    </source>
</evidence>
<keyword evidence="1" id="KW-1133">Transmembrane helix</keyword>
<proteinExistence type="predicted"/>
<name>A0A0C2VF24_9BACL</name>
<dbReference type="AlphaFoldDB" id="A0A0C2VF24"/>
<keyword evidence="3" id="KW-1185">Reference proteome</keyword>
<keyword evidence="1" id="KW-0472">Membrane</keyword>
<evidence type="ECO:0000313" key="3">
    <source>
        <dbReference type="Proteomes" id="UP000031972"/>
    </source>
</evidence>
<feature type="transmembrane region" description="Helical" evidence="1">
    <location>
        <begin position="20"/>
        <end position="40"/>
    </location>
</feature>
<dbReference type="Proteomes" id="UP000031972">
    <property type="component" value="Unassembled WGS sequence"/>
</dbReference>
<organism evidence="2 3">
    <name type="scientific">Jeotgalibacillus campisalis</name>
    <dbReference type="NCBI Taxonomy" id="220754"/>
    <lineage>
        <taxon>Bacteria</taxon>
        <taxon>Bacillati</taxon>
        <taxon>Bacillota</taxon>
        <taxon>Bacilli</taxon>
        <taxon>Bacillales</taxon>
        <taxon>Caryophanaceae</taxon>
        <taxon>Jeotgalibacillus</taxon>
    </lineage>
</organism>
<dbReference type="PATRIC" id="fig|220754.4.peg.3537"/>
<reference evidence="2 3" key="1">
    <citation type="submission" date="2015-01" db="EMBL/GenBank/DDBJ databases">
        <title>Jeotgalibacillus campisalis genome sequencing.</title>
        <authorList>
            <person name="Goh K.M."/>
            <person name="Chan K.-G."/>
            <person name="Yaakop A.S."/>
            <person name="Ee R."/>
            <person name="Gan H.M."/>
            <person name="Chan C.S."/>
        </authorList>
    </citation>
    <scope>NUCLEOTIDE SEQUENCE [LARGE SCALE GENOMIC DNA]</scope>
    <source>
        <strain evidence="2 3">SF-57</strain>
    </source>
</reference>
<dbReference type="EMBL" id="JXRR01000022">
    <property type="protein sequence ID" value="KIL43121.1"/>
    <property type="molecule type" value="Genomic_DNA"/>
</dbReference>
<comment type="caution">
    <text evidence="2">The sequence shown here is derived from an EMBL/GenBank/DDBJ whole genome shotgun (WGS) entry which is preliminary data.</text>
</comment>
<accession>A0A0C2VF24</accession>
<protein>
    <submittedName>
        <fullName evidence="2">Uncharacterized protein</fullName>
    </submittedName>
</protein>